<dbReference type="PANTHER" id="PTHR30614">
    <property type="entry name" value="MEMBRANE COMPONENT OF AMINO ACID ABC TRANSPORTER"/>
    <property type="match status" value="1"/>
</dbReference>
<evidence type="ECO:0000259" key="11">
    <source>
        <dbReference type="PROSITE" id="PS50928"/>
    </source>
</evidence>
<dbReference type="Pfam" id="PF00528">
    <property type="entry name" value="BPD_transp_1"/>
    <property type="match status" value="1"/>
</dbReference>
<dbReference type="InterPro" id="IPR035906">
    <property type="entry name" value="MetI-like_sf"/>
</dbReference>
<keyword evidence="6 10" id="KW-0812">Transmembrane</keyword>
<organism evidence="12 13">
    <name type="scientific">Plastoroseomonas hellenica</name>
    <dbReference type="NCBI Taxonomy" id="2687306"/>
    <lineage>
        <taxon>Bacteria</taxon>
        <taxon>Pseudomonadati</taxon>
        <taxon>Pseudomonadota</taxon>
        <taxon>Alphaproteobacteria</taxon>
        <taxon>Acetobacterales</taxon>
        <taxon>Acetobacteraceae</taxon>
        <taxon>Plastoroseomonas</taxon>
    </lineage>
</organism>
<dbReference type="NCBIfam" id="TIGR01726">
    <property type="entry name" value="HEQRo_perm_3TM"/>
    <property type="match status" value="1"/>
</dbReference>
<dbReference type="EMBL" id="JAAGBB010000029">
    <property type="protein sequence ID" value="MBR0667068.1"/>
    <property type="molecule type" value="Genomic_DNA"/>
</dbReference>
<dbReference type="InterPro" id="IPR010065">
    <property type="entry name" value="AA_ABC_transptr_permease_3TM"/>
</dbReference>
<feature type="transmembrane region" description="Helical" evidence="10">
    <location>
        <begin position="192"/>
        <end position="213"/>
    </location>
</feature>
<feature type="transmembrane region" description="Helical" evidence="10">
    <location>
        <begin position="20"/>
        <end position="44"/>
    </location>
</feature>
<dbReference type="PANTHER" id="PTHR30614:SF20">
    <property type="entry name" value="GLUTAMINE TRANSPORT SYSTEM PERMEASE PROTEIN GLNP"/>
    <property type="match status" value="1"/>
</dbReference>
<evidence type="ECO:0000256" key="6">
    <source>
        <dbReference type="ARBA" id="ARBA00022692"/>
    </source>
</evidence>
<accession>A0ABS5F3A5</accession>
<comment type="caution">
    <text evidence="12">The sequence shown here is derived from an EMBL/GenBank/DDBJ whole genome shotgun (WGS) entry which is preliminary data.</text>
</comment>
<name>A0ABS5F3A5_9PROT</name>
<keyword evidence="8 10" id="KW-1133">Transmembrane helix</keyword>
<evidence type="ECO:0000256" key="7">
    <source>
        <dbReference type="ARBA" id="ARBA00022970"/>
    </source>
</evidence>
<evidence type="ECO:0000256" key="9">
    <source>
        <dbReference type="ARBA" id="ARBA00023136"/>
    </source>
</evidence>
<evidence type="ECO:0000256" key="4">
    <source>
        <dbReference type="ARBA" id="ARBA00022448"/>
    </source>
</evidence>
<reference evidence="13" key="1">
    <citation type="journal article" date="2021" name="Syst. Appl. Microbiol.">
        <title>Roseomonas hellenica sp. nov., isolated from roots of wild-growing Alkanna tinctoria.</title>
        <authorList>
            <person name="Rat A."/>
            <person name="Naranjo H.D."/>
            <person name="Lebbe L."/>
            <person name="Cnockaert M."/>
            <person name="Krigas N."/>
            <person name="Grigoriadou K."/>
            <person name="Maloupa E."/>
            <person name="Willems A."/>
        </authorList>
    </citation>
    <scope>NUCLEOTIDE SEQUENCE [LARGE SCALE GENOMIC DNA]</scope>
    <source>
        <strain evidence="13">LMG 31523</strain>
    </source>
</reference>
<feature type="transmembrane region" description="Helical" evidence="10">
    <location>
        <begin position="74"/>
        <end position="99"/>
    </location>
</feature>
<comment type="similarity">
    <text evidence="3">Belongs to the binding-protein-dependent transport system permease family. HisMQ subfamily.</text>
</comment>
<sequence>MRYDWDFGAVLAQAPLLLDGLIGTLRIAAAAIGLGVALGLVLALMRLSPRWLLRWPAAAFVEFYRNTPAIVHFFWFYFAMPVVLDVSLDAFLAATLALATQSAAFYAEVFRGGIRSLGPGQWEAGRALGMTDGQAMRRIILPQAMTRMVAPFLERSFELLKTTSLASTLAYGELLFRATQVNSATFRPLETYTVLAGMYVLLLFLFSSAAGFAERRMTAFR</sequence>
<gene>
    <name evidence="12" type="ORF">GXW71_22090</name>
</gene>
<evidence type="ECO:0000256" key="2">
    <source>
        <dbReference type="ARBA" id="ARBA00004429"/>
    </source>
</evidence>
<dbReference type="InterPro" id="IPR000515">
    <property type="entry name" value="MetI-like"/>
</dbReference>
<evidence type="ECO:0000256" key="5">
    <source>
        <dbReference type="ARBA" id="ARBA00022475"/>
    </source>
</evidence>
<keyword evidence="7" id="KW-0029">Amino-acid transport</keyword>
<dbReference type="CDD" id="cd06261">
    <property type="entry name" value="TM_PBP2"/>
    <property type="match status" value="1"/>
</dbReference>
<keyword evidence="5" id="KW-1003">Cell membrane</keyword>
<evidence type="ECO:0000313" key="12">
    <source>
        <dbReference type="EMBL" id="MBR0667068.1"/>
    </source>
</evidence>
<feature type="domain" description="ABC transmembrane type-1" evidence="11">
    <location>
        <begin position="21"/>
        <end position="207"/>
    </location>
</feature>
<dbReference type="InterPro" id="IPR043429">
    <property type="entry name" value="ArtM/GltK/GlnP/TcyL/YhdX-like"/>
</dbReference>
<comment type="function">
    <text evidence="1">Part of the binding-protein-dependent transport system for glutamine; probably responsible for the translocation of the substrate across the membrane.</text>
</comment>
<evidence type="ECO:0000256" key="10">
    <source>
        <dbReference type="RuleBase" id="RU363032"/>
    </source>
</evidence>
<keyword evidence="4 10" id="KW-0813">Transport</keyword>
<dbReference type="Gene3D" id="1.10.3720.10">
    <property type="entry name" value="MetI-like"/>
    <property type="match status" value="1"/>
</dbReference>
<keyword evidence="9 10" id="KW-0472">Membrane</keyword>
<dbReference type="RefSeq" id="WP_211854848.1">
    <property type="nucleotide sequence ID" value="NZ_JAAGBB010000029.1"/>
</dbReference>
<protein>
    <submittedName>
        <fullName evidence="12">Amino acid ABC transporter permease</fullName>
    </submittedName>
</protein>
<dbReference type="Proteomes" id="UP001196870">
    <property type="component" value="Unassembled WGS sequence"/>
</dbReference>
<evidence type="ECO:0000256" key="8">
    <source>
        <dbReference type="ARBA" id="ARBA00022989"/>
    </source>
</evidence>
<comment type="subcellular location">
    <subcellularLocation>
        <location evidence="2">Cell inner membrane</location>
        <topology evidence="2">Multi-pass membrane protein</topology>
    </subcellularLocation>
    <subcellularLocation>
        <location evidence="10">Cell membrane</location>
        <topology evidence="10">Multi-pass membrane protein</topology>
    </subcellularLocation>
</comment>
<keyword evidence="13" id="KW-1185">Reference proteome</keyword>
<evidence type="ECO:0000313" key="13">
    <source>
        <dbReference type="Proteomes" id="UP001196870"/>
    </source>
</evidence>
<dbReference type="SUPFAM" id="SSF161098">
    <property type="entry name" value="MetI-like"/>
    <property type="match status" value="1"/>
</dbReference>
<dbReference type="PROSITE" id="PS50928">
    <property type="entry name" value="ABC_TM1"/>
    <property type="match status" value="1"/>
</dbReference>
<evidence type="ECO:0000256" key="3">
    <source>
        <dbReference type="ARBA" id="ARBA00010072"/>
    </source>
</evidence>
<proteinExistence type="inferred from homology"/>
<evidence type="ECO:0000256" key="1">
    <source>
        <dbReference type="ARBA" id="ARBA00003159"/>
    </source>
</evidence>